<dbReference type="PROSITE" id="PS50910">
    <property type="entry name" value="HEPN"/>
    <property type="match status" value="1"/>
</dbReference>
<dbReference type="Proteomes" id="UP000295221">
    <property type="component" value="Unassembled WGS sequence"/>
</dbReference>
<comment type="caution">
    <text evidence="2">The sequence shown here is derived from an EMBL/GenBank/DDBJ whole genome shotgun (WGS) entry which is preliminary data.</text>
</comment>
<dbReference type="InterPro" id="IPR007842">
    <property type="entry name" value="HEPN_dom"/>
</dbReference>
<feature type="domain" description="HEPN" evidence="1">
    <location>
        <begin position="18"/>
        <end position="127"/>
    </location>
</feature>
<proteinExistence type="predicted"/>
<protein>
    <submittedName>
        <fullName evidence="2">HEPN domain-containing protein</fullName>
    </submittedName>
</protein>
<dbReference type="OrthoDB" id="9808176at2"/>
<evidence type="ECO:0000259" key="1">
    <source>
        <dbReference type="PROSITE" id="PS50910"/>
    </source>
</evidence>
<dbReference type="EMBL" id="SLWK01000008">
    <property type="protein sequence ID" value="TCO07415.1"/>
    <property type="molecule type" value="Genomic_DNA"/>
</dbReference>
<name>A0A4V2RW99_9BACT</name>
<dbReference type="SUPFAM" id="SSF81593">
    <property type="entry name" value="Nucleotidyltransferase substrate binding subunit/domain"/>
    <property type="match status" value="1"/>
</dbReference>
<keyword evidence="3" id="KW-1185">Reference proteome</keyword>
<sequence>MNKKQSDIDITKIVNHWVETSENDFRTSVTLYESKSYSWALFLGHISLEKLLKAVFVKKFGKHAPFTHNLYRLAELIEVEISEEYSDWLDEVTSFNLNARYDDYRKEFHSICTRDYTERWINNIIILRKWIKGML</sequence>
<dbReference type="Pfam" id="PF05168">
    <property type="entry name" value="HEPN"/>
    <property type="match status" value="1"/>
</dbReference>
<evidence type="ECO:0000313" key="2">
    <source>
        <dbReference type="EMBL" id="TCO07415.1"/>
    </source>
</evidence>
<evidence type="ECO:0000313" key="3">
    <source>
        <dbReference type="Proteomes" id="UP000295221"/>
    </source>
</evidence>
<dbReference type="SMART" id="SM00748">
    <property type="entry name" value="HEPN"/>
    <property type="match status" value="1"/>
</dbReference>
<reference evidence="2 3" key="1">
    <citation type="submission" date="2019-03" db="EMBL/GenBank/DDBJ databases">
        <title>Genomic Encyclopedia of Type Strains, Phase IV (KMG-IV): sequencing the most valuable type-strain genomes for metagenomic binning, comparative biology and taxonomic classification.</title>
        <authorList>
            <person name="Goeker M."/>
        </authorList>
    </citation>
    <scope>NUCLEOTIDE SEQUENCE [LARGE SCALE GENOMIC DNA]</scope>
    <source>
        <strain evidence="2 3">DSM 24179</strain>
    </source>
</reference>
<dbReference type="AlphaFoldDB" id="A0A4V2RW99"/>
<gene>
    <name evidence="2" type="ORF">EV194_10820</name>
</gene>
<dbReference type="Gene3D" id="1.20.120.330">
    <property type="entry name" value="Nucleotidyltransferases domain 2"/>
    <property type="match status" value="1"/>
</dbReference>
<accession>A0A4V2RW99</accession>
<dbReference type="RefSeq" id="WP_132434120.1">
    <property type="nucleotide sequence ID" value="NZ_SLWK01000008.1"/>
</dbReference>
<organism evidence="2 3">
    <name type="scientific">Natronoflexus pectinivorans</name>
    <dbReference type="NCBI Taxonomy" id="682526"/>
    <lineage>
        <taxon>Bacteria</taxon>
        <taxon>Pseudomonadati</taxon>
        <taxon>Bacteroidota</taxon>
        <taxon>Bacteroidia</taxon>
        <taxon>Marinilabiliales</taxon>
        <taxon>Marinilabiliaceae</taxon>
        <taxon>Natronoflexus</taxon>
    </lineage>
</organism>